<dbReference type="EMBL" id="QEAS01000009">
    <property type="protein sequence ID" value="PWG80410.1"/>
    <property type="molecule type" value="Genomic_DNA"/>
</dbReference>
<reference evidence="1 2" key="1">
    <citation type="submission" date="2018-04" db="EMBL/GenBank/DDBJ databases">
        <title>Pedobacter chongqingensis sp. nov., isolated from a rottenly hemp rope.</title>
        <authorList>
            <person name="Cai Y."/>
        </authorList>
    </citation>
    <scope>NUCLEOTIDE SEQUENCE [LARGE SCALE GENOMIC DNA]</scope>
    <source>
        <strain evidence="1 2">FJ4-8</strain>
    </source>
</reference>
<dbReference type="AlphaFoldDB" id="A0A2U2PGC9"/>
<keyword evidence="2" id="KW-1185">Reference proteome</keyword>
<evidence type="ECO:0000313" key="1">
    <source>
        <dbReference type="EMBL" id="PWG80410.1"/>
    </source>
</evidence>
<proteinExistence type="predicted"/>
<organism evidence="1 2">
    <name type="scientific">Pararcticibacter amylolyticus</name>
    <dbReference type="NCBI Taxonomy" id="2173175"/>
    <lineage>
        <taxon>Bacteria</taxon>
        <taxon>Pseudomonadati</taxon>
        <taxon>Bacteroidota</taxon>
        <taxon>Sphingobacteriia</taxon>
        <taxon>Sphingobacteriales</taxon>
        <taxon>Sphingobacteriaceae</taxon>
        <taxon>Pararcticibacter</taxon>
    </lineage>
</organism>
<evidence type="ECO:0000313" key="2">
    <source>
        <dbReference type="Proteomes" id="UP000245647"/>
    </source>
</evidence>
<sequence>MLNLYRQLISNNLNNTIFEELSEEWLERLSPEVRNELINGFYNAGILTVNMSDFNRNDFYDKVLKNKFPLYCENLYMSLAPIIQRCLRRMFLGFNDNLHEYKVVLFMEGREDDQLEAVKYTIPIF</sequence>
<comment type="caution">
    <text evidence="1">The sequence shown here is derived from an EMBL/GenBank/DDBJ whole genome shotgun (WGS) entry which is preliminary data.</text>
</comment>
<name>A0A2U2PGC9_9SPHI</name>
<accession>A0A2U2PGC9</accession>
<dbReference type="Proteomes" id="UP000245647">
    <property type="component" value="Unassembled WGS sequence"/>
</dbReference>
<gene>
    <name evidence="1" type="ORF">DDR33_12455</name>
</gene>
<protein>
    <submittedName>
        <fullName evidence="1">Uncharacterized protein</fullName>
    </submittedName>
</protein>